<proteinExistence type="predicted"/>
<sequence>MKKGVPLFITFISGFILIVALFIPHEPFGSLQERFNDWYIIVSGFTLILGIDSLLAYHYRKIKRKEKEAPYSFALLLTFIITLLWGIYSGIKHGNPFAPTSTFLRYFYTYVFVPLQATMFSLLAFFIASAAYRAFRARGLNATLLLISAGIVMLGRVPKGEDFSPYFIAVTFILIAIVCILEALPRISIYERVLFFGLAIISLILIFPIGIFLKTKLPLLSDWIMNVPQLGAKRGLFIGISLGAIAMALRIILGIERTYLK</sequence>
<dbReference type="EMBL" id="DTAR01000116">
    <property type="protein sequence ID" value="HGM97690.1"/>
    <property type="molecule type" value="Genomic_DNA"/>
</dbReference>
<evidence type="ECO:0000313" key="2">
    <source>
        <dbReference type="EMBL" id="HGK53718.1"/>
    </source>
</evidence>
<gene>
    <name evidence="3" type="ORF">ENT96_01400</name>
    <name evidence="2" type="ORF">ENU72_01680</name>
</gene>
<evidence type="ECO:0000313" key="3">
    <source>
        <dbReference type="EMBL" id="HGM97690.1"/>
    </source>
</evidence>
<dbReference type="AlphaFoldDB" id="A0A7V4ABU5"/>
<reference evidence="3" key="1">
    <citation type="journal article" date="2020" name="mSystems">
        <title>Genome- and Community-Level Interaction Insights into Carbon Utilization and Element Cycling Functions of Hydrothermarchaeota in Hydrothermal Sediment.</title>
        <authorList>
            <person name="Zhou Z."/>
            <person name="Liu Y."/>
            <person name="Xu W."/>
            <person name="Pan J."/>
            <person name="Luo Z.H."/>
            <person name="Li M."/>
        </authorList>
    </citation>
    <scope>NUCLEOTIDE SEQUENCE [LARGE SCALE GENOMIC DNA]</scope>
    <source>
        <strain evidence="3">SpSt-626</strain>
        <strain evidence="2">SpSt-695</strain>
    </source>
</reference>
<accession>A0A7V4ABU5</accession>
<keyword evidence="1" id="KW-0472">Membrane</keyword>
<protein>
    <submittedName>
        <fullName evidence="3">Uncharacterized protein</fullName>
    </submittedName>
</protein>
<comment type="caution">
    <text evidence="3">The sequence shown here is derived from an EMBL/GenBank/DDBJ whole genome shotgun (WGS) entry which is preliminary data.</text>
</comment>
<keyword evidence="1" id="KW-1133">Transmembrane helix</keyword>
<feature type="transmembrane region" description="Helical" evidence="1">
    <location>
        <begin position="108"/>
        <end position="132"/>
    </location>
</feature>
<name>A0A7V4ABU5_UNCW3</name>
<evidence type="ECO:0000256" key="1">
    <source>
        <dbReference type="SAM" id="Phobius"/>
    </source>
</evidence>
<feature type="transmembrane region" description="Helical" evidence="1">
    <location>
        <begin position="7"/>
        <end position="23"/>
    </location>
</feature>
<organism evidence="3">
    <name type="scientific">candidate division WOR-3 bacterium</name>
    <dbReference type="NCBI Taxonomy" id="2052148"/>
    <lineage>
        <taxon>Bacteria</taxon>
        <taxon>Bacteria division WOR-3</taxon>
    </lineage>
</organism>
<dbReference type="EMBL" id="DTDP01000072">
    <property type="protein sequence ID" value="HGK53718.1"/>
    <property type="molecule type" value="Genomic_DNA"/>
</dbReference>
<feature type="transmembrane region" description="Helical" evidence="1">
    <location>
        <begin position="139"/>
        <end position="157"/>
    </location>
</feature>
<keyword evidence="1" id="KW-0812">Transmembrane</keyword>
<feature type="transmembrane region" description="Helical" evidence="1">
    <location>
        <begin position="163"/>
        <end position="181"/>
    </location>
</feature>
<feature type="transmembrane region" description="Helical" evidence="1">
    <location>
        <begin position="193"/>
        <end position="215"/>
    </location>
</feature>
<feature type="transmembrane region" description="Helical" evidence="1">
    <location>
        <begin position="69"/>
        <end position="88"/>
    </location>
</feature>
<feature type="transmembrane region" description="Helical" evidence="1">
    <location>
        <begin position="235"/>
        <end position="253"/>
    </location>
</feature>
<feature type="transmembrane region" description="Helical" evidence="1">
    <location>
        <begin position="38"/>
        <end position="57"/>
    </location>
</feature>